<dbReference type="RefSeq" id="WP_008425513.1">
    <property type="nucleotide sequence ID" value="NZ_AOIA01000141.1"/>
</dbReference>
<protein>
    <submittedName>
        <fullName evidence="1">Uncharacterized protein</fullName>
    </submittedName>
</protein>
<dbReference type="EMBL" id="AOIA01000141">
    <property type="protein sequence ID" value="ELY54206.1"/>
    <property type="molecule type" value="Genomic_DNA"/>
</dbReference>
<proteinExistence type="predicted"/>
<dbReference type="Proteomes" id="UP000011531">
    <property type="component" value="Unassembled WGS sequence"/>
</dbReference>
<dbReference type="AlphaFoldDB" id="L9WYE7"/>
<evidence type="ECO:0000313" key="1">
    <source>
        <dbReference type="EMBL" id="ELY54206.1"/>
    </source>
</evidence>
<name>L9WYE7_9EURY</name>
<gene>
    <name evidence="1" type="ORF">C492_16553</name>
</gene>
<organism evidence="1 2">
    <name type="scientific">Natronococcus jeotgali DSM 18795</name>
    <dbReference type="NCBI Taxonomy" id="1227498"/>
    <lineage>
        <taxon>Archaea</taxon>
        <taxon>Methanobacteriati</taxon>
        <taxon>Methanobacteriota</taxon>
        <taxon>Stenosarchaea group</taxon>
        <taxon>Halobacteria</taxon>
        <taxon>Halobacteriales</taxon>
        <taxon>Natrialbaceae</taxon>
        <taxon>Natronococcus</taxon>
    </lineage>
</organism>
<sequence length="204" mass="22865">MVMFDSSTSRRVCSRSSTILERAVILMTDLPADHDELDNVSPQAVLEDPKGCTVGQLEAALDTLDDDERRGWFDDHPNVYEDLVGPWSNILDGIVKVLRQEQGNRQRLEFEIDEGIYQNTTIHTSNGETHPAGEVYLWAKHLDGTYNVDIKQRSVPSEVDLEECELEIRSDNGVPLLRGVIVDEPNETLGNSLCLKLDPSGCDR</sequence>
<reference evidence="1 2" key="1">
    <citation type="journal article" date="2014" name="PLoS Genet.">
        <title>Phylogenetically driven sequencing of extremely halophilic archaea reveals strategies for static and dynamic osmo-response.</title>
        <authorList>
            <person name="Becker E.A."/>
            <person name="Seitzer P.M."/>
            <person name="Tritt A."/>
            <person name="Larsen D."/>
            <person name="Krusor M."/>
            <person name="Yao A.I."/>
            <person name="Wu D."/>
            <person name="Madern D."/>
            <person name="Eisen J.A."/>
            <person name="Darling A.E."/>
            <person name="Facciotti M.T."/>
        </authorList>
    </citation>
    <scope>NUCLEOTIDE SEQUENCE [LARGE SCALE GENOMIC DNA]</scope>
    <source>
        <strain evidence="1 2">DSM 18795</strain>
    </source>
</reference>
<dbReference type="OrthoDB" id="386785at2157"/>
<evidence type="ECO:0000313" key="2">
    <source>
        <dbReference type="Proteomes" id="UP000011531"/>
    </source>
</evidence>
<comment type="caution">
    <text evidence="1">The sequence shown here is derived from an EMBL/GenBank/DDBJ whole genome shotgun (WGS) entry which is preliminary data.</text>
</comment>
<accession>L9WYE7</accession>
<keyword evidence="2" id="KW-1185">Reference proteome</keyword>